<reference evidence="2 3" key="1">
    <citation type="journal article" date="2023" name="Plants (Basel)">
        <title>Bridging the Gap: Combining Genomics and Transcriptomics Approaches to Understand Stylosanthes scabra, an Orphan Legume from the Brazilian Caatinga.</title>
        <authorList>
            <person name="Ferreira-Neto J.R.C."/>
            <person name="da Silva M.D."/>
            <person name="Binneck E."/>
            <person name="de Melo N.F."/>
            <person name="da Silva R.H."/>
            <person name="de Melo A.L.T.M."/>
            <person name="Pandolfi V."/>
            <person name="Bustamante F.O."/>
            <person name="Brasileiro-Vidal A.C."/>
            <person name="Benko-Iseppon A.M."/>
        </authorList>
    </citation>
    <scope>NUCLEOTIDE SEQUENCE [LARGE SCALE GENOMIC DNA]</scope>
    <source>
        <tissue evidence="2">Leaves</tissue>
    </source>
</reference>
<organism evidence="2 3">
    <name type="scientific">Stylosanthes scabra</name>
    <dbReference type="NCBI Taxonomy" id="79078"/>
    <lineage>
        <taxon>Eukaryota</taxon>
        <taxon>Viridiplantae</taxon>
        <taxon>Streptophyta</taxon>
        <taxon>Embryophyta</taxon>
        <taxon>Tracheophyta</taxon>
        <taxon>Spermatophyta</taxon>
        <taxon>Magnoliopsida</taxon>
        <taxon>eudicotyledons</taxon>
        <taxon>Gunneridae</taxon>
        <taxon>Pentapetalae</taxon>
        <taxon>rosids</taxon>
        <taxon>fabids</taxon>
        <taxon>Fabales</taxon>
        <taxon>Fabaceae</taxon>
        <taxon>Papilionoideae</taxon>
        <taxon>50 kb inversion clade</taxon>
        <taxon>dalbergioids sensu lato</taxon>
        <taxon>Dalbergieae</taxon>
        <taxon>Pterocarpus clade</taxon>
        <taxon>Stylosanthes</taxon>
    </lineage>
</organism>
<keyword evidence="3" id="KW-1185">Reference proteome</keyword>
<dbReference type="Proteomes" id="UP001341840">
    <property type="component" value="Unassembled WGS sequence"/>
</dbReference>
<feature type="compositionally biased region" description="Basic and acidic residues" evidence="1">
    <location>
        <begin position="40"/>
        <end position="60"/>
    </location>
</feature>
<proteinExistence type="predicted"/>
<accession>A0ABU6ZHT9</accession>
<feature type="compositionally biased region" description="Low complexity" evidence="1">
    <location>
        <begin position="77"/>
        <end position="92"/>
    </location>
</feature>
<evidence type="ECO:0000313" key="2">
    <source>
        <dbReference type="EMBL" id="MED6221542.1"/>
    </source>
</evidence>
<name>A0ABU6ZHT9_9FABA</name>
<feature type="region of interest" description="Disordered" evidence="1">
    <location>
        <begin position="38"/>
        <end position="120"/>
    </location>
</feature>
<gene>
    <name evidence="2" type="ORF">PIB30_055789</name>
</gene>
<protein>
    <submittedName>
        <fullName evidence="2">Uncharacterized protein</fullName>
    </submittedName>
</protein>
<sequence length="151" mass="17108">MIIYFHEIHFGEDSKKDQAWPPWLAYWIGDTLKKRLKQEKKHEAGLLKTGEMKAKKDSLKKNKTTMRELSSSKDSDAGSSSCSDSESSGSSDSDQDVHEEPPPQQEIRSKRKNDRPIVASNAPVNITQQSVAGPGWALIPFLFSIYFRFCF</sequence>
<evidence type="ECO:0000256" key="1">
    <source>
        <dbReference type="SAM" id="MobiDB-lite"/>
    </source>
</evidence>
<comment type="caution">
    <text evidence="2">The sequence shown here is derived from an EMBL/GenBank/DDBJ whole genome shotgun (WGS) entry which is preliminary data.</text>
</comment>
<evidence type="ECO:0000313" key="3">
    <source>
        <dbReference type="Proteomes" id="UP001341840"/>
    </source>
</evidence>
<dbReference type="EMBL" id="JASCZI010272299">
    <property type="protein sequence ID" value="MED6221542.1"/>
    <property type="molecule type" value="Genomic_DNA"/>
</dbReference>